<evidence type="ECO:0000313" key="2">
    <source>
        <dbReference type="EMBL" id="MFC5291530.1"/>
    </source>
</evidence>
<evidence type="ECO:0000313" key="3">
    <source>
        <dbReference type="Proteomes" id="UP001595976"/>
    </source>
</evidence>
<proteinExistence type="predicted"/>
<dbReference type="Proteomes" id="UP001595976">
    <property type="component" value="Unassembled WGS sequence"/>
</dbReference>
<dbReference type="EC" id="3.1.-.-" evidence="2"/>
<feature type="domain" description="Dienelactone hydrolase" evidence="1">
    <location>
        <begin position="73"/>
        <end position="294"/>
    </location>
</feature>
<comment type="caution">
    <text evidence="2">The sequence shown here is derived from an EMBL/GenBank/DDBJ whole genome shotgun (WGS) entry which is preliminary data.</text>
</comment>
<dbReference type="Gene3D" id="3.40.50.1820">
    <property type="entry name" value="alpha/beta hydrolase"/>
    <property type="match status" value="1"/>
</dbReference>
<dbReference type="EMBL" id="JBHSLI010000001">
    <property type="protein sequence ID" value="MFC5291530.1"/>
    <property type="molecule type" value="Genomic_DNA"/>
</dbReference>
<dbReference type="Pfam" id="PF01738">
    <property type="entry name" value="DLH"/>
    <property type="match status" value="1"/>
</dbReference>
<evidence type="ECO:0000259" key="1">
    <source>
        <dbReference type="Pfam" id="PF01738"/>
    </source>
</evidence>
<dbReference type="RefSeq" id="WP_158443356.1">
    <property type="nucleotide sequence ID" value="NZ_JAOAOS010000012.1"/>
</dbReference>
<dbReference type="PANTHER" id="PTHR46623:SF6">
    <property type="entry name" value="ALPHA_BETA-HYDROLASES SUPERFAMILY PROTEIN"/>
    <property type="match status" value="1"/>
</dbReference>
<organism evidence="2 3">
    <name type="scientific">Bosea minatitlanensis</name>
    <dbReference type="NCBI Taxonomy" id="128782"/>
    <lineage>
        <taxon>Bacteria</taxon>
        <taxon>Pseudomonadati</taxon>
        <taxon>Pseudomonadota</taxon>
        <taxon>Alphaproteobacteria</taxon>
        <taxon>Hyphomicrobiales</taxon>
        <taxon>Boseaceae</taxon>
        <taxon>Bosea</taxon>
    </lineage>
</organism>
<dbReference type="PANTHER" id="PTHR46623">
    <property type="entry name" value="CARBOXYMETHYLENEBUTENOLIDASE-RELATED"/>
    <property type="match status" value="1"/>
</dbReference>
<sequence length="297" mass="31530">MITSVKTAAKNELEGLDGLKTEPFSRRGFVMTGLVSGFTLATTVVHGQTINTDSKGLVAGEVKIPTADGELPSYRAMPEGAGPFPIILVVEEIFGVHEYIKDICRRLAKLGYCAVAPELYARLGDLSKMTDAQVIVRDVISKAPDATVLSDLDATAKWAAASSKGDAARLGVTGFCRGGRAVWLYAAHNPQLKAAVAWYGPLGGNPTAIQPKTAADVVGDLKAPVLGLYGAADTGIPVASVEKQRDAAKAAGKTVEIVIFPDTPHGFHADYRPSYRKAQAEDGWARMLAWFKRYGVA</sequence>
<gene>
    <name evidence="2" type="ORF">ACFPK2_00820</name>
</gene>
<dbReference type="InterPro" id="IPR051049">
    <property type="entry name" value="Dienelactone_hydrolase-like"/>
</dbReference>
<dbReference type="InterPro" id="IPR029058">
    <property type="entry name" value="AB_hydrolase_fold"/>
</dbReference>
<dbReference type="InterPro" id="IPR002925">
    <property type="entry name" value="Dienelactn_hydro"/>
</dbReference>
<protein>
    <submittedName>
        <fullName evidence="2">Dienelactone hydrolase family protein</fullName>
        <ecNumber evidence="2">3.1.-.-</ecNumber>
    </submittedName>
</protein>
<dbReference type="SUPFAM" id="SSF53474">
    <property type="entry name" value="alpha/beta-Hydrolases"/>
    <property type="match status" value="1"/>
</dbReference>
<dbReference type="GO" id="GO:0016787">
    <property type="term" value="F:hydrolase activity"/>
    <property type="evidence" value="ECO:0007669"/>
    <property type="project" value="UniProtKB-KW"/>
</dbReference>
<accession>A0ABW0F134</accession>
<keyword evidence="2" id="KW-0378">Hydrolase</keyword>
<name>A0ABW0F134_9HYPH</name>
<keyword evidence="3" id="KW-1185">Reference proteome</keyword>
<reference evidence="3" key="1">
    <citation type="journal article" date="2019" name="Int. J. Syst. Evol. Microbiol.">
        <title>The Global Catalogue of Microorganisms (GCM) 10K type strain sequencing project: providing services to taxonomists for standard genome sequencing and annotation.</title>
        <authorList>
            <consortium name="The Broad Institute Genomics Platform"/>
            <consortium name="The Broad Institute Genome Sequencing Center for Infectious Disease"/>
            <person name="Wu L."/>
            <person name="Ma J."/>
        </authorList>
    </citation>
    <scope>NUCLEOTIDE SEQUENCE [LARGE SCALE GENOMIC DNA]</scope>
    <source>
        <strain evidence="3">CGMCC 1.15643</strain>
    </source>
</reference>